<dbReference type="InterPro" id="IPR007712">
    <property type="entry name" value="RelE/ParE_toxin"/>
</dbReference>
<evidence type="ECO:0000313" key="2">
    <source>
        <dbReference type="EMBL" id="KJF38663.1"/>
    </source>
</evidence>
<dbReference type="Proteomes" id="UP000032483">
    <property type="component" value="Unassembled WGS sequence"/>
</dbReference>
<name>A0A0D8IYP9_9FIRM</name>
<dbReference type="GeneID" id="42858201"/>
<reference evidence="2" key="1">
    <citation type="submission" date="2015-02" db="EMBL/GenBank/DDBJ databases">
        <title>A novel member of the family Ruminococcaceae isolated from human feces.</title>
        <authorList>
            <person name="Shkoporov A.N."/>
            <person name="Chaplin A.V."/>
            <person name="Motuzova O.V."/>
            <person name="Kafarskaia L.I."/>
            <person name="Khokhlova E.V."/>
            <person name="Efimov B.A."/>
        </authorList>
    </citation>
    <scope>NUCLEOTIDE SEQUENCE [LARGE SCALE GENOMIC DNA]</scope>
    <source>
        <strain evidence="2">585-1</strain>
    </source>
</reference>
<evidence type="ECO:0000313" key="5">
    <source>
        <dbReference type="Proteomes" id="UP000449193"/>
    </source>
</evidence>
<dbReference type="EMBL" id="WMZR01000032">
    <property type="protein sequence ID" value="MTS53065.1"/>
    <property type="molecule type" value="Genomic_DNA"/>
</dbReference>
<comment type="caution">
    <text evidence="2">The sequence shown here is derived from an EMBL/GenBank/DDBJ whole genome shotgun (WGS) entry which is preliminary data.</text>
</comment>
<keyword evidence="4" id="KW-1185">Reference proteome</keyword>
<dbReference type="Gene3D" id="3.30.2310.20">
    <property type="entry name" value="RelE-like"/>
    <property type="match status" value="1"/>
</dbReference>
<evidence type="ECO:0000256" key="1">
    <source>
        <dbReference type="ARBA" id="ARBA00022649"/>
    </source>
</evidence>
<dbReference type="Proteomes" id="UP000449193">
    <property type="component" value="Unassembled WGS sequence"/>
</dbReference>
<dbReference type="Pfam" id="PF05016">
    <property type="entry name" value="ParE_toxin"/>
    <property type="match status" value="1"/>
</dbReference>
<protein>
    <submittedName>
        <fullName evidence="3">Type II toxin-antitoxin system RelE/ParE family toxin</fullName>
    </submittedName>
</protein>
<keyword evidence="1" id="KW-1277">Toxin-antitoxin system</keyword>
<dbReference type="EMBL" id="JXXK01000034">
    <property type="protein sequence ID" value="KJF38663.1"/>
    <property type="molecule type" value="Genomic_DNA"/>
</dbReference>
<proteinExistence type="predicted"/>
<dbReference type="InterPro" id="IPR035093">
    <property type="entry name" value="RelE/ParE_toxin_dom_sf"/>
</dbReference>
<organism evidence="2 4">
    <name type="scientific">Ruthenibacterium lactatiformans</name>
    <dbReference type="NCBI Taxonomy" id="1550024"/>
    <lineage>
        <taxon>Bacteria</taxon>
        <taxon>Bacillati</taxon>
        <taxon>Bacillota</taxon>
        <taxon>Clostridia</taxon>
        <taxon>Eubacteriales</taxon>
        <taxon>Oscillospiraceae</taxon>
        <taxon>Ruthenibacterium</taxon>
    </lineage>
</organism>
<evidence type="ECO:0000313" key="3">
    <source>
        <dbReference type="EMBL" id="MTS53065.1"/>
    </source>
</evidence>
<dbReference type="AlphaFoldDB" id="A0A0D8IYP9"/>
<gene>
    <name evidence="3" type="ORF">GMD52_16235</name>
    <name evidence="2" type="ORF">TQ39_16785</name>
</gene>
<sequence length="105" mass="12490">MESEWKLKLTPLARTDLEEIYQYISICLDAPQAADRLMTAFEKSFEQLQNHPFSFPRADDESLRKKGYRKLIVENYVGAYLLNEQTKEVVVMRFFYGARDYKRLL</sequence>
<accession>A0A0D8IYP9</accession>
<dbReference type="RefSeq" id="WP_009322749.1">
    <property type="nucleotide sequence ID" value="NZ_CAOJUJ010000025.1"/>
</dbReference>
<evidence type="ECO:0000313" key="4">
    <source>
        <dbReference type="Proteomes" id="UP000032483"/>
    </source>
</evidence>
<reference evidence="3 5" key="2">
    <citation type="journal article" date="2019" name="Nat. Med.">
        <title>A library of human gut bacterial isolates paired with longitudinal multiomics data enables mechanistic microbiome research.</title>
        <authorList>
            <person name="Poyet M."/>
            <person name="Groussin M."/>
            <person name="Gibbons S.M."/>
            <person name="Avila-Pacheco J."/>
            <person name="Jiang X."/>
            <person name="Kearney S.M."/>
            <person name="Perrotta A.R."/>
            <person name="Berdy B."/>
            <person name="Zhao S."/>
            <person name="Lieberman T.D."/>
            <person name="Swanson P.K."/>
            <person name="Smith M."/>
            <person name="Roesemann S."/>
            <person name="Alexander J.E."/>
            <person name="Rich S.A."/>
            <person name="Livny J."/>
            <person name="Vlamakis H."/>
            <person name="Clish C."/>
            <person name="Bullock K."/>
            <person name="Deik A."/>
            <person name="Scott J."/>
            <person name="Pierce K.A."/>
            <person name="Xavier R.J."/>
            <person name="Alm E.J."/>
        </authorList>
    </citation>
    <scope>NUCLEOTIDE SEQUENCE [LARGE SCALE GENOMIC DNA]</scope>
    <source>
        <strain evidence="3 5">BIOML-A7</strain>
    </source>
</reference>